<protein>
    <submittedName>
        <fullName evidence="1">Uncharacterized protein</fullName>
    </submittedName>
</protein>
<proteinExistence type="predicted"/>
<organism evidence="1 2">
    <name type="scientific">Thiorhodococcus fuscus</name>
    <dbReference type="NCBI Taxonomy" id="527200"/>
    <lineage>
        <taxon>Bacteria</taxon>
        <taxon>Pseudomonadati</taxon>
        <taxon>Pseudomonadota</taxon>
        <taxon>Gammaproteobacteria</taxon>
        <taxon>Chromatiales</taxon>
        <taxon>Chromatiaceae</taxon>
        <taxon>Thiorhodococcus</taxon>
    </lineage>
</organism>
<name>A0ABW4Y8E6_9GAMM</name>
<evidence type="ECO:0000313" key="1">
    <source>
        <dbReference type="EMBL" id="MFD2111944.1"/>
    </source>
</evidence>
<gene>
    <name evidence="1" type="ORF">ACFSJC_08840</name>
</gene>
<sequence>MSEVPFAQRCPPAKPLAEYVRCTPIETKPLQQPTPAAGTL</sequence>
<keyword evidence="2" id="KW-1185">Reference proteome</keyword>
<reference evidence="2" key="1">
    <citation type="journal article" date="2019" name="Int. J. Syst. Evol. Microbiol.">
        <title>The Global Catalogue of Microorganisms (GCM) 10K type strain sequencing project: providing services to taxonomists for standard genome sequencing and annotation.</title>
        <authorList>
            <consortium name="The Broad Institute Genomics Platform"/>
            <consortium name="The Broad Institute Genome Sequencing Center for Infectious Disease"/>
            <person name="Wu L."/>
            <person name="Ma J."/>
        </authorList>
    </citation>
    <scope>NUCLEOTIDE SEQUENCE [LARGE SCALE GENOMIC DNA]</scope>
    <source>
        <strain evidence="2">KACC 12597</strain>
    </source>
</reference>
<evidence type="ECO:0000313" key="2">
    <source>
        <dbReference type="Proteomes" id="UP001597337"/>
    </source>
</evidence>
<comment type="caution">
    <text evidence="1">The sequence shown here is derived from an EMBL/GenBank/DDBJ whole genome shotgun (WGS) entry which is preliminary data.</text>
</comment>
<dbReference type="RefSeq" id="WP_386025794.1">
    <property type="nucleotide sequence ID" value="NZ_JBHUHX010000016.1"/>
</dbReference>
<dbReference type="Proteomes" id="UP001597337">
    <property type="component" value="Unassembled WGS sequence"/>
</dbReference>
<dbReference type="EMBL" id="JBHUHX010000016">
    <property type="protein sequence ID" value="MFD2111944.1"/>
    <property type="molecule type" value="Genomic_DNA"/>
</dbReference>
<accession>A0ABW4Y8E6</accession>